<accession>A0ABQ6LXH4</accession>
<organism evidence="7 8">
    <name type="scientific">Biformimicrobium ophioploci</name>
    <dbReference type="NCBI Taxonomy" id="3036711"/>
    <lineage>
        <taxon>Bacteria</taxon>
        <taxon>Pseudomonadati</taxon>
        <taxon>Pseudomonadota</taxon>
        <taxon>Gammaproteobacteria</taxon>
        <taxon>Cellvibrionales</taxon>
        <taxon>Microbulbiferaceae</taxon>
        <taxon>Biformimicrobium</taxon>
    </lineage>
</organism>
<evidence type="ECO:0000313" key="8">
    <source>
        <dbReference type="Proteomes" id="UP001224392"/>
    </source>
</evidence>
<feature type="transmembrane region" description="Helical" evidence="6">
    <location>
        <begin position="390"/>
        <end position="407"/>
    </location>
</feature>
<evidence type="ECO:0000256" key="1">
    <source>
        <dbReference type="ARBA" id="ARBA00004141"/>
    </source>
</evidence>
<feature type="transmembrane region" description="Helical" evidence="6">
    <location>
        <begin position="27"/>
        <end position="44"/>
    </location>
</feature>
<feature type="transmembrane region" description="Helical" evidence="6">
    <location>
        <begin position="303"/>
        <end position="320"/>
    </location>
</feature>
<reference evidence="7 8" key="1">
    <citation type="submission" date="2023-04" db="EMBL/GenBank/DDBJ databases">
        <title>Marinobulbifer ophiurae gen. nov., sp. Nov., isolate from tissue of brittle star Ophioplocus japonicus.</title>
        <authorList>
            <person name="Kawano K."/>
            <person name="Sawayama S."/>
            <person name="Nakagawa S."/>
        </authorList>
    </citation>
    <scope>NUCLEOTIDE SEQUENCE [LARGE SCALE GENOMIC DNA]</scope>
    <source>
        <strain evidence="7 8">NKW57</strain>
    </source>
</reference>
<feature type="transmembrane region" description="Helical" evidence="6">
    <location>
        <begin position="199"/>
        <end position="219"/>
    </location>
</feature>
<comment type="subcellular location">
    <subcellularLocation>
        <location evidence="1">Membrane</location>
        <topology evidence="1">Multi-pass membrane protein</topology>
    </subcellularLocation>
</comment>
<keyword evidence="5 6" id="KW-0472">Membrane</keyword>
<keyword evidence="2" id="KW-0813">Transport</keyword>
<evidence type="ECO:0008006" key="9">
    <source>
        <dbReference type="Google" id="ProtNLM"/>
    </source>
</evidence>
<feature type="transmembrane region" description="Helical" evidence="6">
    <location>
        <begin position="175"/>
        <end position="193"/>
    </location>
</feature>
<feature type="transmembrane region" description="Helical" evidence="6">
    <location>
        <begin position="260"/>
        <end position="283"/>
    </location>
</feature>
<proteinExistence type="predicted"/>
<keyword evidence="4 6" id="KW-1133">Transmembrane helix</keyword>
<dbReference type="EMBL" id="BSYJ01000002">
    <property type="protein sequence ID" value="GMG86819.1"/>
    <property type="molecule type" value="Genomic_DNA"/>
</dbReference>
<dbReference type="Gene3D" id="1.20.1250.20">
    <property type="entry name" value="MFS general substrate transporter like domains"/>
    <property type="match status" value="2"/>
</dbReference>
<dbReference type="PANTHER" id="PTHR12778">
    <property type="entry name" value="SOLUTE CARRIER FAMILY 33 ACETYL-COA TRANSPORTER -RELATED"/>
    <property type="match status" value="1"/>
</dbReference>
<feature type="transmembrane region" description="Helical" evidence="6">
    <location>
        <begin position="327"/>
        <end position="348"/>
    </location>
</feature>
<evidence type="ECO:0000256" key="3">
    <source>
        <dbReference type="ARBA" id="ARBA00022692"/>
    </source>
</evidence>
<feature type="transmembrane region" description="Helical" evidence="6">
    <location>
        <begin position="56"/>
        <end position="77"/>
    </location>
</feature>
<dbReference type="Proteomes" id="UP001224392">
    <property type="component" value="Unassembled WGS sequence"/>
</dbReference>
<dbReference type="InterPro" id="IPR004752">
    <property type="entry name" value="AmpG_permease/AT-1"/>
</dbReference>
<evidence type="ECO:0000256" key="5">
    <source>
        <dbReference type="ARBA" id="ARBA00023136"/>
    </source>
</evidence>
<gene>
    <name evidence="7" type="ORF">MNKW57_11400</name>
</gene>
<feature type="transmembrane region" description="Helical" evidence="6">
    <location>
        <begin position="126"/>
        <end position="144"/>
    </location>
</feature>
<keyword evidence="3 6" id="KW-0812">Transmembrane</keyword>
<evidence type="ECO:0000313" key="7">
    <source>
        <dbReference type="EMBL" id="GMG86819.1"/>
    </source>
</evidence>
<dbReference type="SUPFAM" id="SSF103473">
    <property type="entry name" value="MFS general substrate transporter"/>
    <property type="match status" value="1"/>
</dbReference>
<name>A0ABQ6LXH4_9GAMM</name>
<evidence type="ECO:0000256" key="6">
    <source>
        <dbReference type="SAM" id="Phobius"/>
    </source>
</evidence>
<evidence type="ECO:0000256" key="2">
    <source>
        <dbReference type="ARBA" id="ARBA00022448"/>
    </source>
</evidence>
<dbReference type="InterPro" id="IPR036259">
    <property type="entry name" value="MFS_trans_sf"/>
</dbReference>
<feature type="transmembrane region" description="Helical" evidence="6">
    <location>
        <begin position="419"/>
        <end position="440"/>
    </location>
</feature>
<keyword evidence="8" id="KW-1185">Reference proteome</keyword>
<evidence type="ECO:0000256" key="4">
    <source>
        <dbReference type="ARBA" id="ARBA00022989"/>
    </source>
</evidence>
<comment type="caution">
    <text evidence="7">The sequence shown here is derived from an EMBL/GenBank/DDBJ whole genome shotgun (WGS) entry which is preliminary data.</text>
</comment>
<dbReference type="PANTHER" id="PTHR12778:SF10">
    <property type="entry name" value="MAJOR FACILITATOR SUPERFAMILY DOMAIN-CONTAINING PROTEIN 3"/>
    <property type="match status" value="1"/>
</dbReference>
<protein>
    <recommendedName>
        <fullName evidence="9">MFS transporter</fullName>
    </recommendedName>
</protein>
<feature type="transmembrane region" description="Helical" evidence="6">
    <location>
        <begin position="354"/>
        <end position="378"/>
    </location>
</feature>
<feature type="transmembrane region" description="Helical" evidence="6">
    <location>
        <begin position="89"/>
        <end position="114"/>
    </location>
</feature>
<sequence>MFAAYSLNWLWSPLVDRIHLRFLGQRRGWIFLGQMGIAACAYYISRQSPADSLEVIAWAAVALAFFAATHDIAIDAFRIDSFADHEKKALTAASAMTTSGWWTGYAGLGFFPLWLSDNPNWTWPDIYVLMTVMVVAISLVTILAKEPVTNRDAMQESAENNYLHKVASASKAQNMGIIFTLFGLVATVALLFADLLGHSAFVLLGLLLVALAVQLVRVAQQEASASQSLQVQPIHKVTSWLIVTLVEPFLEFFRRNGVKLAAAILAFIFLFKIGEAFLGRMSVVFYAEIGFSNTDIATYSKLLSWWVTILFSVVGGIFNMHFGIVRGLMIGGIAMAASNLLFSAMSIIGPNIPFYAFTVIVDGFCQAWSTVAFVAFLSMLSNKAFTASQYALMASLGTFSRTLLSSYSGALVDWLEGDWFIFFAITALMVIPSLILLWSIRKPLDRISETVQVRP</sequence>